<dbReference type="AlphaFoldDB" id="A0A1M7YVR6"/>
<sequence length="344" mass="38436">MHSNDLPENGITVEWASPHQPEGHKLLDIEYESQSGLSFEQAIDFVKNFDWQQELDKLNQGEGTSGLSLKKADSEEDIMHFSLLPLDKDAFIVELTIVNRSRRQGFWDKADASIDLGICSMDELEEKLLPLGECSIAHLYDQYREQGHQQTKKERIALLIYLIIALCIVGFCIGQWIDPLMSPAFEKLFWPSLLYIGGPLSALFLALLFFSSNPRQTIKEETPGTQLFIIFGLIISGPMSLFFLVKGVAVPIHMMISEPSTQIEQVSGKSDDWYGHGRGSCDGKLWLRSSSDPSTERLLCDVPKSAWQGITIGDTLLLEGMGSPIALSVKKISVLSNRNEKISD</sequence>
<keyword evidence="1" id="KW-1133">Transmembrane helix</keyword>
<feature type="transmembrane region" description="Helical" evidence="1">
    <location>
        <begin position="224"/>
        <end position="245"/>
    </location>
</feature>
<reference evidence="3" key="1">
    <citation type="submission" date="2016-12" db="EMBL/GenBank/DDBJ databases">
        <authorList>
            <person name="Rodrigo-Torres L."/>
            <person name="Arahal R.D."/>
            <person name="Lucena T."/>
        </authorList>
    </citation>
    <scope>NUCLEOTIDE SEQUENCE [LARGE SCALE GENOMIC DNA]</scope>
</reference>
<dbReference type="RefSeq" id="WP_073582951.1">
    <property type="nucleotide sequence ID" value="NZ_AP024897.1"/>
</dbReference>
<dbReference type="STRING" id="1117707.VQ7734_02473"/>
<gene>
    <name evidence="2" type="ORF">VQ7734_02473</name>
</gene>
<dbReference type="EMBL" id="FRFG01000028">
    <property type="protein sequence ID" value="SHO56704.1"/>
    <property type="molecule type" value="Genomic_DNA"/>
</dbReference>
<accession>A0A1M7YVR6</accession>
<feature type="transmembrane region" description="Helical" evidence="1">
    <location>
        <begin position="189"/>
        <end position="212"/>
    </location>
</feature>
<evidence type="ECO:0000313" key="2">
    <source>
        <dbReference type="EMBL" id="SHO56704.1"/>
    </source>
</evidence>
<feature type="transmembrane region" description="Helical" evidence="1">
    <location>
        <begin position="156"/>
        <end position="177"/>
    </location>
</feature>
<evidence type="ECO:0000256" key="1">
    <source>
        <dbReference type="SAM" id="Phobius"/>
    </source>
</evidence>
<dbReference type="Proteomes" id="UP000184600">
    <property type="component" value="Unassembled WGS sequence"/>
</dbReference>
<keyword evidence="1" id="KW-0812">Transmembrane</keyword>
<proteinExistence type="predicted"/>
<evidence type="ECO:0000313" key="3">
    <source>
        <dbReference type="Proteomes" id="UP000184600"/>
    </source>
</evidence>
<organism evidence="2 3">
    <name type="scientific">Vibrio quintilis</name>
    <dbReference type="NCBI Taxonomy" id="1117707"/>
    <lineage>
        <taxon>Bacteria</taxon>
        <taxon>Pseudomonadati</taxon>
        <taxon>Pseudomonadota</taxon>
        <taxon>Gammaproteobacteria</taxon>
        <taxon>Vibrionales</taxon>
        <taxon>Vibrionaceae</taxon>
        <taxon>Vibrio</taxon>
    </lineage>
</organism>
<keyword evidence="3" id="KW-1185">Reference proteome</keyword>
<keyword evidence="1" id="KW-0472">Membrane</keyword>
<dbReference type="OrthoDB" id="5914885at2"/>
<protein>
    <submittedName>
        <fullName evidence="2">Uncharacterized protein</fullName>
    </submittedName>
</protein>
<name>A0A1M7YVR6_9VIBR</name>